<gene>
    <name evidence="3" type="ORF">BCR44DRAFT_39212</name>
</gene>
<name>A0A1Y2HJ38_9FUNG</name>
<evidence type="ECO:0000313" key="3">
    <source>
        <dbReference type="EMBL" id="ORZ34559.1"/>
    </source>
</evidence>
<dbReference type="AlphaFoldDB" id="A0A1Y2HJ38"/>
<dbReference type="InterPro" id="IPR012577">
    <property type="entry name" value="NIPSNAP"/>
</dbReference>
<evidence type="ECO:0000256" key="1">
    <source>
        <dbReference type="ARBA" id="ARBA00005291"/>
    </source>
</evidence>
<dbReference type="Gene3D" id="3.30.70.100">
    <property type="match status" value="1"/>
</dbReference>
<dbReference type="FunFam" id="3.30.70.100:FF:000004">
    <property type="entry name" value="NIPSNAP family protein"/>
    <property type="match status" value="1"/>
</dbReference>
<proteinExistence type="inferred from homology"/>
<dbReference type="GO" id="GO:0000423">
    <property type="term" value="P:mitophagy"/>
    <property type="evidence" value="ECO:0007669"/>
    <property type="project" value="UniProtKB-ARBA"/>
</dbReference>
<dbReference type="STRING" id="765915.A0A1Y2HJ38"/>
<dbReference type="InterPro" id="IPR011008">
    <property type="entry name" value="Dimeric_a/b-barrel"/>
</dbReference>
<comment type="similarity">
    <text evidence="1">Belongs to the NipSnap family.</text>
</comment>
<keyword evidence="4" id="KW-1185">Reference proteome</keyword>
<organism evidence="3 4">
    <name type="scientific">Catenaria anguillulae PL171</name>
    <dbReference type="NCBI Taxonomy" id="765915"/>
    <lineage>
        <taxon>Eukaryota</taxon>
        <taxon>Fungi</taxon>
        <taxon>Fungi incertae sedis</taxon>
        <taxon>Blastocladiomycota</taxon>
        <taxon>Blastocladiomycetes</taxon>
        <taxon>Blastocladiales</taxon>
        <taxon>Catenariaceae</taxon>
        <taxon>Catenaria</taxon>
    </lineage>
</organism>
<sequence>MVCREFGFWAPEDFHAMDGIYELRSYQLHPGKLLEWGQHWKKGVEARRQYTTPIGAWFSQLGPLHCVHHLWYYKNLQERQMSRERAWESEAWAKAVKLTVPLLTHLDAAILRRIG</sequence>
<comment type="caution">
    <text evidence="3">The sequence shown here is derived from an EMBL/GenBank/DDBJ whole genome shotgun (WGS) entry which is preliminary data.</text>
</comment>
<dbReference type="Proteomes" id="UP000193411">
    <property type="component" value="Unassembled WGS sequence"/>
</dbReference>
<evidence type="ECO:0000313" key="4">
    <source>
        <dbReference type="Proteomes" id="UP000193411"/>
    </source>
</evidence>
<dbReference type="EMBL" id="MCFL01000027">
    <property type="protein sequence ID" value="ORZ34559.1"/>
    <property type="molecule type" value="Genomic_DNA"/>
</dbReference>
<dbReference type="GO" id="GO:0005739">
    <property type="term" value="C:mitochondrion"/>
    <property type="evidence" value="ECO:0007669"/>
    <property type="project" value="TreeGrafter"/>
</dbReference>
<reference evidence="3 4" key="1">
    <citation type="submission" date="2016-07" db="EMBL/GenBank/DDBJ databases">
        <title>Pervasive Adenine N6-methylation of Active Genes in Fungi.</title>
        <authorList>
            <consortium name="DOE Joint Genome Institute"/>
            <person name="Mondo S.J."/>
            <person name="Dannebaum R.O."/>
            <person name="Kuo R.C."/>
            <person name="Labutti K."/>
            <person name="Haridas S."/>
            <person name="Kuo A."/>
            <person name="Salamov A."/>
            <person name="Ahrendt S.R."/>
            <person name="Lipzen A."/>
            <person name="Sullivan W."/>
            <person name="Andreopoulos W.B."/>
            <person name="Clum A."/>
            <person name="Lindquist E."/>
            <person name="Daum C."/>
            <person name="Ramamoorthy G.K."/>
            <person name="Gryganskyi A."/>
            <person name="Culley D."/>
            <person name="Magnuson J.K."/>
            <person name="James T.Y."/>
            <person name="O'Malley M.A."/>
            <person name="Stajich J.E."/>
            <person name="Spatafora J.W."/>
            <person name="Visel A."/>
            <person name="Grigoriev I.V."/>
        </authorList>
    </citation>
    <scope>NUCLEOTIDE SEQUENCE [LARGE SCALE GENOMIC DNA]</scope>
    <source>
        <strain evidence="3 4">PL171</strain>
    </source>
</reference>
<protein>
    <submittedName>
        <fullName evidence="3">Nipsnap family protein</fullName>
    </submittedName>
</protein>
<dbReference type="PANTHER" id="PTHR21017:SF17">
    <property type="entry name" value="PROTEIN NIPSNAP"/>
    <property type="match status" value="1"/>
</dbReference>
<evidence type="ECO:0000259" key="2">
    <source>
        <dbReference type="Pfam" id="PF07978"/>
    </source>
</evidence>
<accession>A0A1Y2HJ38</accession>
<dbReference type="Pfam" id="PF07978">
    <property type="entry name" value="NIPSNAP"/>
    <property type="match status" value="1"/>
</dbReference>
<dbReference type="SUPFAM" id="SSF54909">
    <property type="entry name" value="Dimeric alpha+beta barrel"/>
    <property type="match status" value="1"/>
</dbReference>
<dbReference type="OrthoDB" id="10262843at2759"/>
<dbReference type="InterPro" id="IPR051557">
    <property type="entry name" value="NipSnap_domain"/>
</dbReference>
<feature type="domain" description="NIPSNAP" evidence="2">
    <location>
        <begin position="21"/>
        <end position="112"/>
    </location>
</feature>
<dbReference type="PANTHER" id="PTHR21017">
    <property type="entry name" value="NIPSNAP-RELATED"/>
    <property type="match status" value="1"/>
</dbReference>